<keyword evidence="3" id="KW-1185">Reference proteome</keyword>
<gene>
    <name evidence="2" type="ORF">SteCoe_805</name>
</gene>
<evidence type="ECO:0000256" key="1">
    <source>
        <dbReference type="SAM" id="MobiDB-lite"/>
    </source>
</evidence>
<reference evidence="2 3" key="1">
    <citation type="submission" date="2016-11" db="EMBL/GenBank/DDBJ databases">
        <title>The macronuclear genome of Stentor coeruleus: a giant cell with tiny introns.</title>
        <authorList>
            <person name="Slabodnick M."/>
            <person name="Ruby J.G."/>
            <person name="Reiff S.B."/>
            <person name="Swart E.C."/>
            <person name="Gosai S."/>
            <person name="Prabakaran S."/>
            <person name="Witkowska E."/>
            <person name="Larue G.E."/>
            <person name="Fisher S."/>
            <person name="Freeman R.M."/>
            <person name="Gunawardena J."/>
            <person name="Chu W."/>
            <person name="Stover N.A."/>
            <person name="Gregory B.D."/>
            <person name="Nowacki M."/>
            <person name="Derisi J."/>
            <person name="Roy S.W."/>
            <person name="Marshall W.F."/>
            <person name="Sood P."/>
        </authorList>
    </citation>
    <scope>NUCLEOTIDE SEQUENCE [LARGE SCALE GENOMIC DNA]</scope>
    <source>
        <strain evidence="2">WM001</strain>
    </source>
</reference>
<dbReference type="AlphaFoldDB" id="A0A1R2D398"/>
<feature type="region of interest" description="Disordered" evidence="1">
    <location>
        <begin position="19"/>
        <end position="48"/>
    </location>
</feature>
<name>A0A1R2D398_9CILI</name>
<protein>
    <submittedName>
        <fullName evidence="2">Uncharacterized protein</fullName>
    </submittedName>
</protein>
<comment type="caution">
    <text evidence="2">The sequence shown here is derived from an EMBL/GenBank/DDBJ whole genome shotgun (WGS) entry which is preliminary data.</text>
</comment>
<organism evidence="2 3">
    <name type="scientific">Stentor coeruleus</name>
    <dbReference type="NCBI Taxonomy" id="5963"/>
    <lineage>
        <taxon>Eukaryota</taxon>
        <taxon>Sar</taxon>
        <taxon>Alveolata</taxon>
        <taxon>Ciliophora</taxon>
        <taxon>Postciliodesmatophora</taxon>
        <taxon>Heterotrichea</taxon>
        <taxon>Heterotrichida</taxon>
        <taxon>Stentoridae</taxon>
        <taxon>Stentor</taxon>
    </lineage>
</organism>
<dbReference type="Proteomes" id="UP000187209">
    <property type="component" value="Unassembled WGS sequence"/>
</dbReference>
<dbReference type="EMBL" id="MPUH01000008">
    <property type="protein sequence ID" value="OMJ95735.1"/>
    <property type="molecule type" value="Genomic_DNA"/>
</dbReference>
<accession>A0A1R2D398</accession>
<evidence type="ECO:0000313" key="3">
    <source>
        <dbReference type="Proteomes" id="UP000187209"/>
    </source>
</evidence>
<proteinExistence type="predicted"/>
<feature type="compositionally biased region" description="Polar residues" evidence="1">
    <location>
        <begin position="21"/>
        <end position="39"/>
    </location>
</feature>
<sequence length="215" mass="25198">MKSAKSYTGTRNINKIGKDFQNPSIYTGTSRSPKITQTLKTRKSQTRTINPEDAAEIVKSYIIPMFNQELRSRSTKNRHEQHGTTFDLSRSKGFITEELLLSSKLNERLKKTNKINQELSVKLEEFKQKGVQKADEIYEKLYITSEANIKILLFENTELNKQITNLKFSQSLIYEEKNAYKRLYEESAKELSNIRQTLNQVQGEIDIRFFYIYFL</sequence>
<evidence type="ECO:0000313" key="2">
    <source>
        <dbReference type="EMBL" id="OMJ95735.1"/>
    </source>
</evidence>